<dbReference type="STRING" id="357804.Ping_3721"/>
<dbReference type="HOGENOM" id="CLU_000445_51_2_6"/>
<comment type="catalytic activity">
    <reaction evidence="3">
        <text>[protein]-L-glutamate 5-O-methyl ester + H2O = L-glutamyl-[protein] + methanol + H(+)</text>
        <dbReference type="Rhea" id="RHEA:23236"/>
        <dbReference type="Rhea" id="RHEA-COMP:10208"/>
        <dbReference type="Rhea" id="RHEA-COMP:10311"/>
        <dbReference type="ChEBI" id="CHEBI:15377"/>
        <dbReference type="ChEBI" id="CHEBI:15378"/>
        <dbReference type="ChEBI" id="CHEBI:17790"/>
        <dbReference type="ChEBI" id="CHEBI:29973"/>
        <dbReference type="ChEBI" id="CHEBI:82795"/>
        <dbReference type="EC" id="3.1.1.61"/>
    </reaction>
</comment>
<dbReference type="PANTHER" id="PTHR42872:SF3">
    <property type="entry name" value="PROTEIN-GLUTAMATE METHYLESTERASE_PROTEIN-GLUTAMINE GLUTAMINASE 1"/>
    <property type="match status" value="1"/>
</dbReference>
<dbReference type="Proteomes" id="UP000000639">
    <property type="component" value="Chromosome"/>
</dbReference>
<dbReference type="eggNOG" id="COG2201">
    <property type="taxonomic scope" value="Bacteria"/>
</dbReference>
<dbReference type="GO" id="GO:0005737">
    <property type="term" value="C:cytoplasm"/>
    <property type="evidence" value="ECO:0007669"/>
    <property type="project" value="InterPro"/>
</dbReference>
<gene>
    <name evidence="6" type="ordered locus">Ping_3721</name>
</gene>
<dbReference type="InterPro" id="IPR035909">
    <property type="entry name" value="CheB_C"/>
</dbReference>
<dbReference type="RefSeq" id="WP_011771943.1">
    <property type="nucleotide sequence ID" value="NC_008709.1"/>
</dbReference>
<organism evidence="6 7">
    <name type="scientific">Psychromonas ingrahamii (strain DSM 17664 / CCUG 51855 / 37)</name>
    <dbReference type="NCBI Taxonomy" id="357804"/>
    <lineage>
        <taxon>Bacteria</taxon>
        <taxon>Pseudomonadati</taxon>
        <taxon>Pseudomonadota</taxon>
        <taxon>Gammaproteobacteria</taxon>
        <taxon>Alteromonadales</taxon>
        <taxon>Psychromonadaceae</taxon>
        <taxon>Psychromonas</taxon>
    </lineage>
</organism>
<keyword evidence="7" id="KW-1185">Reference proteome</keyword>
<dbReference type="GO" id="GO:0006935">
    <property type="term" value="P:chemotaxis"/>
    <property type="evidence" value="ECO:0007669"/>
    <property type="project" value="UniProtKB-UniRule"/>
</dbReference>
<evidence type="ECO:0000256" key="3">
    <source>
        <dbReference type="ARBA" id="ARBA00048267"/>
    </source>
</evidence>
<dbReference type="KEGG" id="pin:Ping_3721"/>
<accession>A1T0Y0</accession>
<proteinExistence type="predicted"/>
<dbReference type="PROSITE" id="PS50122">
    <property type="entry name" value="CHEB"/>
    <property type="match status" value="1"/>
</dbReference>
<evidence type="ECO:0000256" key="4">
    <source>
        <dbReference type="PROSITE-ProRule" id="PRU00050"/>
    </source>
</evidence>
<keyword evidence="1 4" id="KW-0378">Hydrolase</keyword>
<evidence type="ECO:0000256" key="1">
    <source>
        <dbReference type="ARBA" id="ARBA00022801"/>
    </source>
</evidence>
<feature type="domain" description="CheB-type methylesterase" evidence="5">
    <location>
        <begin position="4"/>
        <end position="184"/>
    </location>
</feature>
<evidence type="ECO:0000259" key="5">
    <source>
        <dbReference type="PROSITE" id="PS50122"/>
    </source>
</evidence>
<dbReference type="OrthoDB" id="9793421at2"/>
<name>A1T0Y0_PSYIN</name>
<feature type="active site" evidence="4">
    <location>
        <position position="136"/>
    </location>
</feature>
<dbReference type="SUPFAM" id="SSF52738">
    <property type="entry name" value="Methylesterase CheB, C-terminal domain"/>
    <property type="match status" value="1"/>
</dbReference>
<sequence>MKAVNRSYDLVIIGGSAGAIQALPLILAQLPESFSLPIVIVLHRLEGSGSYLHQYFKQYCVLPVVEVEDKQPLLPGQVYIAPAGYHLLVENEGHFSLSIDPRVNYCRPSIDVLLESAADSYANRLVGIILTGANTDGSKGLKQVKEAGGLTIVQRPTTAAVDIMPRAAIKATDVDWILDLEEIGFLLAEIQYSDD</sequence>
<reference evidence="6 7" key="1">
    <citation type="submission" date="2007-01" db="EMBL/GenBank/DDBJ databases">
        <title>Complete sequence of Psychromonas ingrahamii 37.</title>
        <authorList>
            <consortium name="US DOE Joint Genome Institute"/>
            <person name="Copeland A."/>
            <person name="Lucas S."/>
            <person name="Lapidus A."/>
            <person name="Barry K."/>
            <person name="Detter J.C."/>
            <person name="Glavina del Rio T."/>
            <person name="Hammon N."/>
            <person name="Israni S."/>
            <person name="Dalin E."/>
            <person name="Tice H."/>
            <person name="Pitluck S."/>
            <person name="Thompson L.S."/>
            <person name="Brettin T."/>
            <person name="Bruce D."/>
            <person name="Han C."/>
            <person name="Tapia R."/>
            <person name="Schmutz J."/>
            <person name="Larimer F."/>
            <person name="Land M."/>
            <person name="Hauser L."/>
            <person name="Kyrpides N."/>
            <person name="Ivanova N."/>
            <person name="Staley J."/>
            <person name="Richardson P."/>
        </authorList>
    </citation>
    <scope>NUCLEOTIDE SEQUENCE [LARGE SCALE GENOMIC DNA]</scope>
    <source>
        <strain evidence="6 7">37</strain>
    </source>
</reference>
<evidence type="ECO:0000256" key="2">
    <source>
        <dbReference type="ARBA" id="ARBA00039140"/>
    </source>
</evidence>
<protein>
    <recommendedName>
        <fullName evidence="2">protein-glutamate methylesterase</fullName>
        <ecNumber evidence="2">3.1.1.61</ecNumber>
    </recommendedName>
</protein>
<dbReference type="InterPro" id="IPR000673">
    <property type="entry name" value="Sig_transdc_resp-reg_Me-estase"/>
</dbReference>
<dbReference type="GO" id="GO:0000156">
    <property type="term" value="F:phosphorelay response regulator activity"/>
    <property type="evidence" value="ECO:0007669"/>
    <property type="project" value="InterPro"/>
</dbReference>
<dbReference type="Pfam" id="PF01339">
    <property type="entry name" value="CheB_methylest"/>
    <property type="match status" value="1"/>
</dbReference>
<evidence type="ECO:0000313" key="6">
    <source>
        <dbReference type="EMBL" id="ABM05395.1"/>
    </source>
</evidence>
<feature type="active site" evidence="4">
    <location>
        <position position="16"/>
    </location>
</feature>
<dbReference type="EMBL" id="CP000510">
    <property type="protein sequence ID" value="ABM05395.1"/>
    <property type="molecule type" value="Genomic_DNA"/>
</dbReference>
<dbReference type="CDD" id="cd16433">
    <property type="entry name" value="CheB"/>
    <property type="match status" value="1"/>
</dbReference>
<dbReference type="AlphaFoldDB" id="A1T0Y0"/>
<evidence type="ECO:0000313" key="7">
    <source>
        <dbReference type="Proteomes" id="UP000000639"/>
    </source>
</evidence>
<dbReference type="Gene3D" id="3.40.50.180">
    <property type="entry name" value="Methylesterase CheB, C-terminal domain"/>
    <property type="match status" value="1"/>
</dbReference>
<dbReference type="EC" id="3.1.1.61" evidence="2"/>
<feature type="active site" evidence="4">
    <location>
        <position position="43"/>
    </location>
</feature>
<dbReference type="GO" id="GO:0008984">
    <property type="term" value="F:protein-glutamate methylesterase activity"/>
    <property type="evidence" value="ECO:0007669"/>
    <property type="project" value="UniProtKB-EC"/>
</dbReference>
<keyword evidence="4" id="KW-0145">Chemotaxis</keyword>
<dbReference type="PANTHER" id="PTHR42872">
    <property type="entry name" value="PROTEIN-GLUTAMATE METHYLESTERASE/PROTEIN-GLUTAMINE GLUTAMINASE"/>
    <property type="match status" value="1"/>
</dbReference>